<dbReference type="Proteomes" id="UP000037460">
    <property type="component" value="Unassembled WGS sequence"/>
</dbReference>
<evidence type="ECO:0000313" key="2">
    <source>
        <dbReference type="Proteomes" id="UP000037460"/>
    </source>
</evidence>
<sequence length="230" mass="24929">MYVNPINSVVPAGVGSGTQFQRTMPTNRSASNLADSLDSFTSTFTSTSPPFSKPAMIVPSGWTPKEAKTMPTAAERAAGMRGVIDNTVRFKPLPPMYGKSKEYHRGENQAKVHLTAPDTLAETKGLKHSDYPPFGPAECVPAVLTQYSKPVPLQYKMDPMRIDSGFIASPQLQRGMRAIPSEQALTKLKPTYQIGISPSASPSSTMSKFEFDLTASAKHIPVARRFHIGA</sequence>
<proteinExistence type="predicted"/>
<dbReference type="AlphaFoldDB" id="A0A0M0JWV4"/>
<evidence type="ECO:0000313" key="1">
    <source>
        <dbReference type="EMBL" id="KOO30618.1"/>
    </source>
</evidence>
<comment type="caution">
    <text evidence="1">The sequence shown here is derived from an EMBL/GenBank/DDBJ whole genome shotgun (WGS) entry which is preliminary data.</text>
</comment>
<organism evidence="1 2">
    <name type="scientific">Chrysochromulina tobinii</name>
    <dbReference type="NCBI Taxonomy" id="1460289"/>
    <lineage>
        <taxon>Eukaryota</taxon>
        <taxon>Haptista</taxon>
        <taxon>Haptophyta</taxon>
        <taxon>Prymnesiophyceae</taxon>
        <taxon>Prymnesiales</taxon>
        <taxon>Chrysochromulinaceae</taxon>
        <taxon>Chrysochromulina</taxon>
    </lineage>
</organism>
<name>A0A0M0JWV4_9EUKA</name>
<reference evidence="2" key="1">
    <citation type="journal article" date="2015" name="PLoS Genet.">
        <title>Genome Sequence and Transcriptome Analyses of Chrysochromulina tobin: Metabolic Tools for Enhanced Algal Fitness in the Prominent Order Prymnesiales (Haptophyceae).</title>
        <authorList>
            <person name="Hovde B.T."/>
            <person name="Deodato C.R."/>
            <person name="Hunsperger H.M."/>
            <person name="Ryken S.A."/>
            <person name="Yost W."/>
            <person name="Jha R.K."/>
            <person name="Patterson J."/>
            <person name="Monnat R.J. Jr."/>
            <person name="Barlow S.B."/>
            <person name="Starkenburg S.R."/>
            <person name="Cattolico R.A."/>
        </authorList>
    </citation>
    <scope>NUCLEOTIDE SEQUENCE</scope>
    <source>
        <strain evidence="2">CCMP291</strain>
    </source>
</reference>
<accession>A0A0M0JWV4</accession>
<keyword evidence="2" id="KW-1185">Reference proteome</keyword>
<protein>
    <submittedName>
        <fullName evidence="1">Uncharacterized protein</fullName>
    </submittedName>
</protein>
<gene>
    <name evidence="1" type="ORF">Ctob_005926</name>
</gene>
<dbReference type="EMBL" id="JWZX01002191">
    <property type="protein sequence ID" value="KOO30618.1"/>
    <property type="molecule type" value="Genomic_DNA"/>
</dbReference>